<gene>
    <name evidence="1" type="ORF">HDA39_000134</name>
</gene>
<comment type="caution">
    <text evidence="1">The sequence shown here is derived from an EMBL/GenBank/DDBJ whole genome shotgun (WGS) entry which is preliminary data.</text>
</comment>
<dbReference type="EMBL" id="JACHMY010000001">
    <property type="protein sequence ID" value="MBB5833400.1"/>
    <property type="molecule type" value="Genomic_DNA"/>
</dbReference>
<keyword evidence="2" id="KW-1185">Reference proteome</keyword>
<name>A0A7W9MRV2_9ACTN</name>
<protein>
    <submittedName>
        <fullName evidence="1">Uncharacterized protein</fullName>
    </submittedName>
</protein>
<sequence length="88" mass="9696">MKLVGSSVVPKLWERLAITISSGGISVHLDCENEELYIDAAPDHDERALTILIRALPAYGFEVMPESECPAETLDDGTVRIWLAEVVE</sequence>
<dbReference type="RefSeq" id="WP_184793293.1">
    <property type="nucleotide sequence ID" value="NZ_JACHMY010000001.1"/>
</dbReference>
<dbReference type="Proteomes" id="UP000549971">
    <property type="component" value="Unassembled WGS sequence"/>
</dbReference>
<accession>A0A7W9MRV2</accession>
<proteinExistence type="predicted"/>
<organism evidence="1 2">
    <name type="scientific">Kribbella italica</name>
    <dbReference type="NCBI Taxonomy" id="1540520"/>
    <lineage>
        <taxon>Bacteria</taxon>
        <taxon>Bacillati</taxon>
        <taxon>Actinomycetota</taxon>
        <taxon>Actinomycetes</taxon>
        <taxon>Propionibacteriales</taxon>
        <taxon>Kribbellaceae</taxon>
        <taxon>Kribbella</taxon>
    </lineage>
</organism>
<reference evidence="1 2" key="1">
    <citation type="submission" date="2020-08" db="EMBL/GenBank/DDBJ databases">
        <title>Sequencing the genomes of 1000 actinobacteria strains.</title>
        <authorList>
            <person name="Klenk H.-P."/>
        </authorList>
    </citation>
    <scope>NUCLEOTIDE SEQUENCE [LARGE SCALE GENOMIC DNA]</scope>
    <source>
        <strain evidence="1 2">DSM 28967</strain>
    </source>
</reference>
<evidence type="ECO:0000313" key="1">
    <source>
        <dbReference type="EMBL" id="MBB5833400.1"/>
    </source>
</evidence>
<evidence type="ECO:0000313" key="2">
    <source>
        <dbReference type="Proteomes" id="UP000549971"/>
    </source>
</evidence>
<dbReference type="AlphaFoldDB" id="A0A7W9MRV2"/>